<evidence type="ECO:0000256" key="11">
    <source>
        <dbReference type="SAM" id="SignalP"/>
    </source>
</evidence>
<dbReference type="PANTHER" id="PTHR11552:SF201">
    <property type="entry name" value="GLUCOSE-METHANOL-CHOLINE OXIDOREDUCTASE N-TERMINAL DOMAIN-CONTAINING PROTEIN"/>
    <property type="match status" value="1"/>
</dbReference>
<evidence type="ECO:0000259" key="12">
    <source>
        <dbReference type="PROSITE" id="PS00623"/>
    </source>
</evidence>
<comment type="caution">
    <text evidence="14">The sequence shown here is derived from an EMBL/GenBank/DDBJ whole genome shotgun (WGS) entry which is preliminary data.</text>
</comment>
<dbReference type="PIRSF" id="PIRSF000137">
    <property type="entry name" value="Alcohol_oxidase"/>
    <property type="match status" value="1"/>
</dbReference>
<keyword evidence="15" id="KW-1185">Reference proteome</keyword>
<feature type="signal peptide" evidence="11">
    <location>
        <begin position="1"/>
        <end position="17"/>
    </location>
</feature>
<dbReference type="InterPro" id="IPR000172">
    <property type="entry name" value="GMC_OxRdtase_N"/>
</dbReference>
<keyword evidence="4 11" id="KW-0732">Signal</keyword>
<dbReference type="PROSITE" id="PS00623">
    <property type="entry name" value="GMC_OXRED_1"/>
    <property type="match status" value="1"/>
</dbReference>
<keyword evidence="7" id="KW-0325">Glycoprotein</keyword>
<dbReference type="PROSITE" id="PS00624">
    <property type="entry name" value="GMC_OXRED_2"/>
    <property type="match status" value="1"/>
</dbReference>
<feature type="binding site" evidence="9">
    <location>
        <position position="246"/>
    </location>
    <ligand>
        <name>FAD</name>
        <dbReference type="ChEBI" id="CHEBI:57692"/>
    </ligand>
</feature>
<dbReference type="Gene3D" id="3.30.560.10">
    <property type="entry name" value="Glucose Oxidase, domain 3"/>
    <property type="match status" value="1"/>
</dbReference>
<evidence type="ECO:0000256" key="10">
    <source>
        <dbReference type="RuleBase" id="RU003968"/>
    </source>
</evidence>
<dbReference type="SUPFAM" id="SSF54373">
    <property type="entry name" value="FAD-linked reductases, C-terminal domain"/>
    <property type="match status" value="1"/>
</dbReference>
<sequence length="619" mass="67340">MLFHFTVISVLLQQAFGYDYVIVGGGTAGLTVAARLTEDPSISVAVIEAGSNYEDMEEVYIPGMIGQIGIGSAPEYMNWRYATVPQAHAKNRVLTVNAGKALGGSTVINAMIFPRASKEQYDAWGILNNDTTWTWDALLPFFKKSENFTAPTAQSVTWDADVHGFDGSLHVGFPSYSFSQSTLFLNATLGLGWEESRDVCDGDTNAIGFSPFSINAINQTRCSAACGFYTPFADRPNYEVITNATVTRIIWGNSSSLTATGVEYILNGSSETLVANVTGEVLLAAGTIGSPKVLELSGVGNATILEAAGVETVLELPTIGENLADHAHSWVNGFTKPDILTKEILRQDPQFAQRQLDLWHENRTGMYAAVSKVLGIAAPLDLLTQERLAALVNEAESSLTYYATQFSNGNADLARGIQAQHKLALELYKENRENCVEMNIDPTYLGPTSLTDRPQRNFSTINAVFQSPLSRGRTHISTASPSDAPLVDPAYWAHPIDRAVHVAAIQYARKILMSPPLDMIFDEEFEPGANYMTDEEVEDWLSGVFTSDNHEIGTLAMLPRDLGGVVDTRLKVYGLENVRAVDASIIPFPVSAHTSATVYMVGERAADIIKNDRIQMSPV</sequence>
<dbReference type="GO" id="GO:0016614">
    <property type="term" value="F:oxidoreductase activity, acting on CH-OH group of donors"/>
    <property type="evidence" value="ECO:0007669"/>
    <property type="project" value="InterPro"/>
</dbReference>
<feature type="chain" id="PRO_5043799363" description="Glucose-methanol-choline oxidoreductase N-terminal domain-containing protein" evidence="11">
    <location>
        <begin position="18"/>
        <end position="619"/>
    </location>
</feature>
<feature type="active site" description="Proton donor" evidence="8">
    <location>
        <position position="550"/>
    </location>
</feature>
<evidence type="ECO:0000313" key="14">
    <source>
        <dbReference type="EMBL" id="KAK7051187.1"/>
    </source>
</evidence>
<proteinExistence type="inferred from homology"/>
<dbReference type="PANTHER" id="PTHR11552">
    <property type="entry name" value="GLUCOSE-METHANOL-CHOLINE GMC OXIDOREDUCTASE"/>
    <property type="match status" value="1"/>
</dbReference>
<organism evidence="14 15">
    <name type="scientific">Paramarasmius palmivorus</name>
    <dbReference type="NCBI Taxonomy" id="297713"/>
    <lineage>
        <taxon>Eukaryota</taxon>
        <taxon>Fungi</taxon>
        <taxon>Dikarya</taxon>
        <taxon>Basidiomycota</taxon>
        <taxon>Agaricomycotina</taxon>
        <taxon>Agaricomycetes</taxon>
        <taxon>Agaricomycetidae</taxon>
        <taxon>Agaricales</taxon>
        <taxon>Marasmiineae</taxon>
        <taxon>Marasmiaceae</taxon>
        <taxon>Paramarasmius</taxon>
    </lineage>
</organism>
<dbReference type="InterPro" id="IPR012132">
    <property type="entry name" value="GMC_OxRdtase"/>
</dbReference>
<dbReference type="Proteomes" id="UP001383192">
    <property type="component" value="Unassembled WGS sequence"/>
</dbReference>
<reference evidence="14 15" key="1">
    <citation type="submission" date="2024-01" db="EMBL/GenBank/DDBJ databases">
        <title>A draft genome for a cacao thread blight-causing isolate of Paramarasmius palmivorus.</title>
        <authorList>
            <person name="Baruah I.K."/>
            <person name="Bukari Y."/>
            <person name="Amoako-Attah I."/>
            <person name="Meinhardt L.W."/>
            <person name="Bailey B.A."/>
            <person name="Cohen S.P."/>
        </authorList>
    </citation>
    <scope>NUCLEOTIDE SEQUENCE [LARGE SCALE GENOMIC DNA]</scope>
    <source>
        <strain evidence="14 15">GH-12</strain>
    </source>
</reference>
<dbReference type="InterPro" id="IPR036188">
    <property type="entry name" value="FAD/NAD-bd_sf"/>
</dbReference>
<comment type="similarity">
    <text evidence="2 10">Belongs to the GMC oxidoreductase family.</text>
</comment>
<evidence type="ECO:0000256" key="6">
    <source>
        <dbReference type="ARBA" id="ARBA00023002"/>
    </source>
</evidence>
<keyword evidence="6" id="KW-0560">Oxidoreductase</keyword>
<dbReference type="EMBL" id="JAYKXP010000013">
    <property type="protein sequence ID" value="KAK7051187.1"/>
    <property type="molecule type" value="Genomic_DNA"/>
</dbReference>
<evidence type="ECO:0000256" key="5">
    <source>
        <dbReference type="ARBA" id="ARBA00022827"/>
    </source>
</evidence>
<protein>
    <recommendedName>
        <fullName evidence="12 13">Glucose-methanol-choline oxidoreductase N-terminal domain-containing protein</fullName>
    </recommendedName>
</protein>
<feature type="domain" description="Glucose-methanol-choline oxidoreductase N-terminal" evidence="13">
    <location>
        <begin position="286"/>
        <end position="300"/>
    </location>
</feature>
<evidence type="ECO:0000256" key="2">
    <source>
        <dbReference type="ARBA" id="ARBA00010790"/>
    </source>
</evidence>
<dbReference type="SUPFAM" id="SSF51905">
    <property type="entry name" value="FAD/NAD(P)-binding domain"/>
    <property type="match status" value="1"/>
</dbReference>
<dbReference type="Pfam" id="PF05199">
    <property type="entry name" value="GMC_oxred_C"/>
    <property type="match status" value="1"/>
</dbReference>
<evidence type="ECO:0000313" key="15">
    <source>
        <dbReference type="Proteomes" id="UP001383192"/>
    </source>
</evidence>
<evidence type="ECO:0000256" key="9">
    <source>
        <dbReference type="PIRSR" id="PIRSR000137-2"/>
    </source>
</evidence>
<feature type="domain" description="Glucose-methanol-choline oxidoreductase N-terminal" evidence="12">
    <location>
        <begin position="99"/>
        <end position="122"/>
    </location>
</feature>
<evidence type="ECO:0000259" key="13">
    <source>
        <dbReference type="PROSITE" id="PS00624"/>
    </source>
</evidence>
<keyword evidence="3 10" id="KW-0285">Flavoprotein</keyword>
<evidence type="ECO:0000256" key="3">
    <source>
        <dbReference type="ARBA" id="ARBA00022630"/>
    </source>
</evidence>
<accession>A0AAW0DJ07</accession>
<gene>
    <name evidence="14" type="ORF">VNI00_004687</name>
</gene>
<feature type="active site" description="Proton acceptor" evidence="8">
    <location>
        <position position="593"/>
    </location>
</feature>
<keyword evidence="5 9" id="KW-0274">FAD</keyword>
<dbReference type="InterPro" id="IPR007867">
    <property type="entry name" value="GMC_OxRtase_C"/>
</dbReference>
<dbReference type="GO" id="GO:0050660">
    <property type="term" value="F:flavin adenine dinucleotide binding"/>
    <property type="evidence" value="ECO:0007669"/>
    <property type="project" value="InterPro"/>
</dbReference>
<evidence type="ECO:0000256" key="7">
    <source>
        <dbReference type="ARBA" id="ARBA00023180"/>
    </source>
</evidence>
<evidence type="ECO:0000256" key="8">
    <source>
        <dbReference type="PIRSR" id="PIRSR000137-1"/>
    </source>
</evidence>
<dbReference type="AlphaFoldDB" id="A0AAW0DJ07"/>
<dbReference type="Gene3D" id="3.50.50.60">
    <property type="entry name" value="FAD/NAD(P)-binding domain"/>
    <property type="match status" value="1"/>
</dbReference>
<name>A0AAW0DJ07_9AGAR</name>
<dbReference type="Pfam" id="PF00732">
    <property type="entry name" value="GMC_oxred_N"/>
    <property type="match status" value="1"/>
</dbReference>
<evidence type="ECO:0000256" key="4">
    <source>
        <dbReference type="ARBA" id="ARBA00022729"/>
    </source>
</evidence>
<comment type="cofactor">
    <cofactor evidence="1 9">
        <name>FAD</name>
        <dbReference type="ChEBI" id="CHEBI:57692"/>
    </cofactor>
</comment>
<evidence type="ECO:0000256" key="1">
    <source>
        <dbReference type="ARBA" id="ARBA00001974"/>
    </source>
</evidence>